<dbReference type="AlphaFoldDB" id="A0A0M9BK25"/>
<gene>
    <name evidence="5" type="primary">tatC</name>
    <name evidence="6" type="ORF">AMS66_25690</name>
</gene>
<sequence>MTQQKEEMTLTEHLSELRKRLIYVLSIFILGLVAGFLVADPVYQYLTKAETAQGFVLHAFSFWDGIGIYMKIAGLFSLVITLPFTVFQLWKFVSPGLRPRERKATLQYVPYVFLLFLIGLAFSYYVVFPMALSFTSSITEKMGLVETYGMKQYFSFLFGIVLPVSLLFELPLIIMFLTGLRILNPIRLRKMRKVAYFVLIFIAVVVTPPDFISDFLVMIPLLLLYEISVFLSGFVYRKQLAADAEAESRYIRAEDKQSVV</sequence>
<keyword evidence="5" id="KW-0811">Translocation</keyword>
<evidence type="ECO:0000256" key="2">
    <source>
        <dbReference type="ARBA" id="ARBA00022692"/>
    </source>
</evidence>
<dbReference type="Proteomes" id="UP000037688">
    <property type="component" value="Unassembled WGS sequence"/>
</dbReference>
<dbReference type="GO" id="GO:0033281">
    <property type="term" value="C:TAT protein transport complex"/>
    <property type="evidence" value="ECO:0007669"/>
    <property type="project" value="UniProtKB-UniRule"/>
</dbReference>
<dbReference type="PROSITE" id="PS01218">
    <property type="entry name" value="TATC"/>
    <property type="match status" value="1"/>
</dbReference>
<dbReference type="Pfam" id="PF00902">
    <property type="entry name" value="TatC"/>
    <property type="match status" value="1"/>
</dbReference>
<dbReference type="PRINTS" id="PR01840">
    <property type="entry name" value="TATCFAMILY"/>
</dbReference>
<dbReference type="GO" id="GO:0009977">
    <property type="term" value="F:proton motive force dependent protein transmembrane transporter activity"/>
    <property type="evidence" value="ECO:0007669"/>
    <property type="project" value="TreeGrafter"/>
</dbReference>
<keyword evidence="5" id="KW-1003">Cell membrane</keyword>
<dbReference type="GO" id="GO:0043953">
    <property type="term" value="P:protein transport by the Tat complex"/>
    <property type="evidence" value="ECO:0007669"/>
    <property type="project" value="UniProtKB-UniRule"/>
</dbReference>
<dbReference type="HAMAP" id="MF_00902">
    <property type="entry name" value="TatC"/>
    <property type="match status" value="1"/>
</dbReference>
<protein>
    <recommendedName>
        <fullName evidence="5">Sec-independent protein translocase protein TatC</fullName>
    </recommendedName>
</protein>
<dbReference type="PANTHER" id="PTHR30371">
    <property type="entry name" value="SEC-INDEPENDENT PROTEIN TRANSLOCASE PROTEIN TATC"/>
    <property type="match status" value="1"/>
</dbReference>
<evidence type="ECO:0000313" key="6">
    <source>
        <dbReference type="EMBL" id="KOY13793.1"/>
    </source>
</evidence>
<keyword evidence="5" id="KW-0813">Transport</keyword>
<feature type="transmembrane region" description="Helical" evidence="5">
    <location>
        <begin position="218"/>
        <end position="236"/>
    </location>
</feature>
<dbReference type="PANTHER" id="PTHR30371:SF4">
    <property type="entry name" value="SEC-INDEPENDENT PROTEIN TRANSLOCASE PROTEIN TATCD"/>
    <property type="match status" value="1"/>
</dbReference>
<dbReference type="PATRIC" id="fig|1705561.3.peg.5393"/>
<feature type="transmembrane region" description="Helical" evidence="5">
    <location>
        <begin position="111"/>
        <end position="134"/>
    </location>
</feature>
<dbReference type="InterPro" id="IPR019820">
    <property type="entry name" value="Sec-indep_translocase_CS"/>
</dbReference>
<comment type="subunit">
    <text evidence="5">Forms a complex with TatA.</text>
</comment>
<reference evidence="6 7" key="1">
    <citation type="submission" date="2015-08" db="EMBL/GenBank/DDBJ databases">
        <title>Draft genome sequence of cellulolytic and xylanolytic Paenibacillus sp. A59, isolated from a decaying forest soil from Patagonia, Argentina.</title>
        <authorList>
            <person name="Ghio S."/>
            <person name="Caceres A.M."/>
            <person name="Talia P."/>
            <person name="Grasso D."/>
            <person name="Campos E."/>
        </authorList>
    </citation>
    <scope>NUCLEOTIDE SEQUENCE [LARGE SCALE GENOMIC DNA]</scope>
    <source>
        <strain evidence="6 7">A59</strain>
    </source>
</reference>
<dbReference type="RefSeq" id="WP_053783480.1">
    <property type="nucleotide sequence ID" value="NZ_LITU01000078.1"/>
</dbReference>
<dbReference type="InterPro" id="IPR002033">
    <property type="entry name" value="TatC"/>
</dbReference>
<evidence type="ECO:0000256" key="1">
    <source>
        <dbReference type="ARBA" id="ARBA00004141"/>
    </source>
</evidence>
<keyword evidence="7" id="KW-1185">Reference proteome</keyword>
<comment type="caution">
    <text evidence="6">The sequence shown here is derived from an EMBL/GenBank/DDBJ whole genome shotgun (WGS) entry which is preliminary data.</text>
</comment>
<feature type="transmembrane region" description="Helical" evidence="5">
    <location>
        <begin position="66"/>
        <end position="90"/>
    </location>
</feature>
<evidence type="ECO:0000256" key="4">
    <source>
        <dbReference type="ARBA" id="ARBA00023136"/>
    </source>
</evidence>
<name>A0A0M9BK25_9BACL</name>
<comment type="function">
    <text evidence="5">Part of the twin-arginine translocation (Tat) system that transports large folded proteins containing a characteristic twin-arginine motif in their signal peptide across membranes.</text>
</comment>
<proteinExistence type="inferred from homology"/>
<organism evidence="6 7">
    <name type="scientific">Paenibacillus xylanivorans</name>
    <dbReference type="NCBI Taxonomy" id="1705561"/>
    <lineage>
        <taxon>Bacteria</taxon>
        <taxon>Bacillati</taxon>
        <taxon>Bacillota</taxon>
        <taxon>Bacilli</taxon>
        <taxon>Bacillales</taxon>
        <taxon>Paenibacillaceae</taxon>
        <taxon>Paenibacillus</taxon>
    </lineage>
</organism>
<feature type="transmembrane region" description="Helical" evidence="5">
    <location>
        <begin position="154"/>
        <end position="182"/>
    </location>
</feature>
<feature type="transmembrane region" description="Helical" evidence="5">
    <location>
        <begin position="21"/>
        <end position="46"/>
    </location>
</feature>
<accession>A0A0M9BK25</accession>
<feature type="transmembrane region" description="Helical" evidence="5">
    <location>
        <begin position="194"/>
        <end position="212"/>
    </location>
</feature>
<dbReference type="EMBL" id="LITU01000078">
    <property type="protein sequence ID" value="KOY13793.1"/>
    <property type="molecule type" value="Genomic_DNA"/>
</dbReference>
<evidence type="ECO:0000256" key="5">
    <source>
        <dbReference type="HAMAP-Rule" id="MF_00902"/>
    </source>
</evidence>
<dbReference type="GO" id="GO:0065002">
    <property type="term" value="P:intracellular protein transmembrane transport"/>
    <property type="evidence" value="ECO:0007669"/>
    <property type="project" value="TreeGrafter"/>
</dbReference>
<keyword evidence="5" id="KW-0653">Protein transport</keyword>
<comment type="subcellular location">
    <subcellularLocation>
        <location evidence="5">Cell membrane</location>
        <topology evidence="5">Multi-pass membrane protein</topology>
    </subcellularLocation>
    <subcellularLocation>
        <location evidence="1">Membrane</location>
        <topology evidence="1">Multi-pass membrane protein</topology>
    </subcellularLocation>
</comment>
<keyword evidence="4 5" id="KW-0472">Membrane</keyword>
<comment type="similarity">
    <text evidence="5">Belongs to the TatC family.</text>
</comment>
<dbReference type="NCBIfam" id="TIGR00945">
    <property type="entry name" value="tatC"/>
    <property type="match status" value="1"/>
</dbReference>
<keyword evidence="2 5" id="KW-0812">Transmembrane</keyword>
<keyword evidence="3 5" id="KW-1133">Transmembrane helix</keyword>
<evidence type="ECO:0000256" key="3">
    <source>
        <dbReference type="ARBA" id="ARBA00022989"/>
    </source>
</evidence>
<evidence type="ECO:0000313" key="7">
    <source>
        <dbReference type="Proteomes" id="UP000037688"/>
    </source>
</evidence>
<dbReference type="OrthoDB" id="9777044at2"/>